<evidence type="ECO:0000313" key="2">
    <source>
        <dbReference type="EMBL" id="AFU06243.1"/>
    </source>
</evidence>
<evidence type="ECO:0000313" key="3">
    <source>
        <dbReference type="Proteomes" id="UP000006304"/>
    </source>
</evidence>
<dbReference type="PANTHER" id="PTHR43792">
    <property type="entry name" value="GNAT FAMILY, PUTATIVE (AFU_ORTHOLOGUE AFUA_3G00765)-RELATED-RELATED"/>
    <property type="match status" value="1"/>
</dbReference>
<name>K0F245_NOCB7</name>
<dbReference type="Gene3D" id="3.40.630.30">
    <property type="match status" value="1"/>
</dbReference>
<evidence type="ECO:0000259" key="1">
    <source>
        <dbReference type="Pfam" id="PF13302"/>
    </source>
</evidence>
<accession>K0F245</accession>
<dbReference type="eggNOG" id="COG1670">
    <property type="taxonomic scope" value="Bacteria"/>
</dbReference>
<dbReference type="InterPro" id="IPR051531">
    <property type="entry name" value="N-acetyltransferase"/>
</dbReference>
<dbReference type="RefSeq" id="WP_014989090.1">
    <property type="nucleotide sequence ID" value="NC_018681.1"/>
</dbReference>
<dbReference type="Pfam" id="PF13302">
    <property type="entry name" value="Acetyltransf_3"/>
    <property type="match status" value="1"/>
</dbReference>
<dbReference type="HOGENOM" id="CLU_013985_14_0_11"/>
<keyword evidence="3" id="KW-1185">Reference proteome</keyword>
<feature type="domain" description="N-acetyltransferase" evidence="1">
    <location>
        <begin position="16"/>
        <end position="162"/>
    </location>
</feature>
<keyword evidence="2" id="KW-0808">Transferase</keyword>
<dbReference type="STRING" id="1133849.O3I_041490"/>
<dbReference type="EMBL" id="CP003876">
    <property type="protein sequence ID" value="AFU06243.1"/>
    <property type="molecule type" value="Genomic_DNA"/>
</dbReference>
<dbReference type="PANTHER" id="PTHR43792:SF1">
    <property type="entry name" value="N-ACETYLTRANSFERASE DOMAIN-CONTAINING PROTEIN"/>
    <property type="match status" value="1"/>
</dbReference>
<dbReference type="InterPro" id="IPR000182">
    <property type="entry name" value="GNAT_dom"/>
</dbReference>
<dbReference type="Proteomes" id="UP000006304">
    <property type="component" value="Chromosome"/>
</dbReference>
<dbReference type="SUPFAM" id="SSF55729">
    <property type="entry name" value="Acyl-CoA N-acyltransferases (Nat)"/>
    <property type="match status" value="1"/>
</dbReference>
<sequence>MSQLPTLSVSEITAERVVLRKAREGDRAGLIELQTDPPVRAYLGGPRPRADVEQYLDAVGIANVAAAAGVYIIADRETDLLLGTLQLTRRSAEEPGHLTEDGEELELGYLLRREAWGSGYAFEAATCALRAAAAELPDQPVLIVTQTANERSLKLAARLGFRPVSTFEAFGAQQTLAGAALHAFAGSRRE</sequence>
<dbReference type="AlphaFoldDB" id="K0F245"/>
<dbReference type="InterPro" id="IPR016181">
    <property type="entry name" value="Acyl_CoA_acyltransferase"/>
</dbReference>
<reference evidence="2 3" key="1">
    <citation type="journal article" date="2012" name="J. Bacteriol.">
        <title>Complete genome sequence of Nocardia brasiliensis HUJEG-1.</title>
        <authorList>
            <person name="Vera-Cabrera L."/>
            <person name="Ortiz-Lopez R."/>
            <person name="Elizondo-Gonzalez R."/>
            <person name="Perez-Maya A.A."/>
            <person name="Ocampo-Candiani J."/>
        </authorList>
    </citation>
    <scope>NUCLEOTIDE SEQUENCE [LARGE SCALE GENOMIC DNA]</scope>
    <source>
        <strain evidence="3">ATCC 700358</strain>
    </source>
</reference>
<protein>
    <submittedName>
        <fullName evidence="2">Putative acetyltransferase</fullName>
    </submittedName>
</protein>
<dbReference type="KEGG" id="nbr:O3I_041490"/>
<gene>
    <name evidence="2" type="ORF">O3I_041490</name>
</gene>
<dbReference type="GO" id="GO:0016747">
    <property type="term" value="F:acyltransferase activity, transferring groups other than amino-acyl groups"/>
    <property type="evidence" value="ECO:0007669"/>
    <property type="project" value="InterPro"/>
</dbReference>
<organism evidence="2 3">
    <name type="scientific">Nocardia brasiliensis (strain ATCC 700358 / HUJEG-1)</name>
    <dbReference type="NCBI Taxonomy" id="1133849"/>
    <lineage>
        <taxon>Bacteria</taxon>
        <taxon>Bacillati</taxon>
        <taxon>Actinomycetota</taxon>
        <taxon>Actinomycetes</taxon>
        <taxon>Mycobacteriales</taxon>
        <taxon>Nocardiaceae</taxon>
        <taxon>Nocardia</taxon>
    </lineage>
</organism>
<proteinExistence type="predicted"/>